<gene>
    <name evidence="2" type="ORF">PCOR1329_LOCUS81304</name>
</gene>
<protein>
    <submittedName>
        <fullName evidence="2">Uncharacterized protein</fullName>
    </submittedName>
</protein>
<name>A0ABN9Y451_9DINO</name>
<feature type="region of interest" description="Disordered" evidence="1">
    <location>
        <begin position="70"/>
        <end position="98"/>
    </location>
</feature>
<dbReference type="EMBL" id="CAUYUJ010021598">
    <property type="protein sequence ID" value="CAK0905710.1"/>
    <property type="molecule type" value="Genomic_DNA"/>
</dbReference>
<feature type="non-terminal residue" evidence="2">
    <location>
        <position position="1"/>
    </location>
</feature>
<proteinExistence type="predicted"/>
<organism evidence="2 3">
    <name type="scientific">Prorocentrum cordatum</name>
    <dbReference type="NCBI Taxonomy" id="2364126"/>
    <lineage>
        <taxon>Eukaryota</taxon>
        <taxon>Sar</taxon>
        <taxon>Alveolata</taxon>
        <taxon>Dinophyceae</taxon>
        <taxon>Prorocentrales</taxon>
        <taxon>Prorocentraceae</taxon>
        <taxon>Prorocentrum</taxon>
    </lineage>
</organism>
<accession>A0ABN9Y451</accession>
<dbReference type="Proteomes" id="UP001189429">
    <property type="component" value="Unassembled WGS sequence"/>
</dbReference>
<reference evidence="2" key="1">
    <citation type="submission" date="2023-10" db="EMBL/GenBank/DDBJ databases">
        <authorList>
            <person name="Chen Y."/>
            <person name="Shah S."/>
            <person name="Dougan E. K."/>
            <person name="Thang M."/>
            <person name="Chan C."/>
        </authorList>
    </citation>
    <scope>NUCLEOTIDE SEQUENCE [LARGE SCALE GENOMIC DNA]</scope>
</reference>
<evidence type="ECO:0000313" key="3">
    <source>
        <dbReference type="Proteomes" id="UP001189429"/>
    </source>
</evidence>
<feature type="non-terminal residue" evidence="2">
    <location>
        <position position="108"/>
    </location>
</feature>
<keyword evidence="3" id="KW-1185">Reference proteome</keyword>
<evidence type="ECO:0000256" key="1">
    <source>
        <dbReference type="SAM" id="MobiDB-lite"/>
    </source>
</evidence>
<sequence length="108" mass="10932">DGRRLPPASETEPMDGAPFLALAAHHSQGSVFLLGGTDSVRIMQVRESKRLACAQLAEVRLDGEVPVWLRPGGGPLSDQAGDGEPHGEHAAAGRGGGCGEGAGAVLAV</sequence>
<evidence type="ECO:0000313" key="2">
    <source>
        <dbReference type="EMBL" id="CAK0905710.1"/>
    </source>
</evidence>
<comment type="caution">
    <text evidence="2">The sequence shown here is derived from an EMBL/GenBank/DDBJ whole genome shotgun (WGS) entry which is preliminary data.</text>
</comment>